<keyword evidence="1" id="KW-0812">Transmembrane</keyword>
<name>A0ABS2SWR6_9BACI</name>
<protein>
    <submittedName>
        <fullName evidence="2">Uncharacterized protein YoxC</fullName>
    </submittedName>
</protein>
<evidence type="ECO:0000256" key="1">
    <source>
        <dbReference type="SAM" id="Phobius"/>
    </source>
</evidence>
<dbReference type="PANTHER" id="PTHR40070">
    <property type="entry name" value="UPF0478 PROTEIN YTXG"/>
    <property type="match status" value="1"/>
</dbReference>
<evidence type="ECO:0000313" key="2">
    <source>
        <dbReference type="EMBL" id="MBM7839977.1"/>
    </source>
</evidence>
<dbReference type="InterPro" id="IPR009293">
    <property type="entry name" value="UPF0478"/>
</dbReference>
<keyword evidence="1" id="KW-1133">Transmembrane helix</keyword>
<keyword evidence="1" id="KW-0472">Membrane</keyword>
<feature type="transmembrane region" description="Helical" evidence="1">
    <location>
        <begin position="6"/>
        <end position="26"/>
    </location>
</feature>
<sequence>MDWIGIGVFVLAIGFLVAVIFLIPALNNLAKTLDKTASTVAQVEKSLDEITGEVKVTLYNANETLMDVNGKVAKLDPLFDIIHDSGEAAHRASSALSTYTSTRVNAAKQEAMTAEPNQIHGIIKSLAFLYYFRKAKKKQNQPPTL</sequence>
<dbReference type="RefSeq" id="WP_035418897.1">
    <property type="nucleotide sequence ID" value="NZ_JAFBCV010000011.1"/>
</dbReference>
<comment type="caution">
    <text evidence="2">The sequence shown here is derived from an EMBL/GenBank/DDBJ whole genome shotgun (WGS) entry which is preliminary data.</text>
</comment>
<dbReference type="EMBL" id="JAFBCV010000011">
    <property type="protein sequence ID" value="MBM7839977.1"/>
    <property type="molecule type" value="Genomic_DNA"/>
</dbReference>
<keyword evidence="3" id="KW-1185">Reference proteome</keyword>
<reference evidence="2" key="1">
    <citation type="submission" date="2021-01" db="EMBL/GenBank/DDBJ databases">
        <title>Genomic Encyclopedia of Type Strains, Phase IV (KMG-IV): sequencing the most valuable type-strain genomes for metagenomic binning, comparative biology and taxonomic classification.</title>
        <authorList>
            <person name="Goeker M."/>
        </authorList>
    </citation>
    <scope>NUCLEOTIDE SEQUENCE</scope>
    <source>
        <strain evidence="2">DSM 21943</strain>
    </source>
</reference>
<accession>A0ABS2SWR6</accession>
<evidence type="ECO:0000313" key="3">
    <source>
        <dbReference type="Proteomes" id="UP001179280"/>
    </source>
</evidence>
<dbReference type="PANTHER" id="PTHR40070:SF1">
    <property type="entry name" value="UPF0478 PROTEIN YTXG"/>
    <property type="match status" value="1"/>
</dbReference>
<gene>
    <name evidence="2" type="ORF">JOC54_003257</name>
</gene>
<dbReference type="Proteomes" id="UP001179280">
    <property type="component" value="Unassembled WGS sequence"/>
</dbReference>
<proteinExistence type="predicted"/>
<dbReference type="Pfam" id="PF06103">
    <property type="entry name" value="DUF948"/>
    <property type="match status" value="1"/>
</dbReference>
<organism evidence="2 3">
    <name type="scientific">Shouchella xiaoxiensis</name>
    <dbReference type="NCBI Taxonomy" id="766895"/>
    <lineage>
        <taxon>Bacteria</taxon>
        <taxon>Bacillati</taxon>
        <taxon>Bacillota</taxon>
        <taxon>Bacilli</taxon>
        <taxon>Bacillales</taxon>
        <taxon>Bacillaceae</taxon>
        <taxon>Shouchella</taxon>
    </lineage>
</organism>